<gene>
    <name evidence="1" type="primary">HKT1_2</name>
    <name evidence="1" type="ORF">CFP56_019022</name>
</gene>
<dbReference type="GO" id="GO:0005886">
    <property type="term" value="C:plasma membrane"/>
    <property type="evidence" value="ECO:0007669"/>
    <property type="project" value="TreeGrafter"/>
</dbReference>
<dbReference type="Proteomes" id="UP000237347">
    <property type="component" value="Unassembled WGS sequence"/>
</dbReference>
<dbReference type="PANTHER" id="PTHR31064:SF30">
    <property type="entry name" value="HIGH-AFFINITY POTASSIUM TRANSPORT PROTEIN-RELATED"/>
    <property type="match status" value="1"/>
</dbReference>
<dbReference type="AlphaFoldDB" id="A0AAW0KI81"/>
<accession>A0AAW0KI81</accession>
<dbReference type="GO" id="GO:0015081">
    <property type="term" value="F:sodium ion transmembrane transporter activity"/>
    <property type="evidence" value="ECO:0007669"/>
    <property type="project" value="TreeGrafter"/>
</dbReference>
<organism evidence="1 2">
    <name type="scientific">Quercus suber</name>
    <name type="common">Cork oak</name>
    <dbReference type="NCBI Taxonomy" id="58331"/>
    <lineage>
        <taxon>Eukaryota</taxon>
        <taxon>Viridiplantae</taxon>
        <taxon>Streptophyta</taxon>
        <taxon>Embryophyta</taxon>
        <taxon>Tracheophyta</taxon>
        <taxon>Spermatophyta</taxon>
        <taxon>Magnoliopsida</taxon>
        <taxon>eudicotyledons</taxon>
        <taxon>Gunneridae</taxon>
        <taxon>Pentapetalae</taxon>
        <taxon>rosids</taxon>
        <taxon>fabids</taxon>
        <taxon>Fagales</taxon>
        <taxon>Fagaceae</taxon>
        <taxon>Quercus</taxon>
    </lineage>
</organism>
<comment type="caution">
    <text evidence="1">The sequence shown here is derived from an EMBL/GenBank/DDBJ whole genome shotgun (WGS) entry which is preliminary data.</text>
</comment>
<protein>
    <submittedName>
        <fullName evidence="1">Sodium transporter hkt1</fullName>
    </submittedName>
</protein>
<dbReference type="EMBL" id="PKMF04000297">
    <property type="protein sequence ID" value="KAK7838854.1"/>
    <property type="molecule type" value="Genomic_DNA"/>
</dbReference>
<name>A0AAW0KI81_QUESU</name>
<dbReference type="InterPro" id="IPR051143">
    <property type="entry name" value="TrkH_K-transport"/>
</dbReference>
<sequence>MAFSSYTIIHKYKYNSLTTNSMVSIFGHLALMVLKPRTSWFRPKDFDMFFTSFQACQQSKLRFLFQHPTHYYDNLNVFWWRGIHFLSWTPICKSKFSKNYPSSDQNSVTLANLNHNFPNHTNSDNQIDLEEENNLHLIGSGLVSLYVNLVPSARKVLKDKGLETLTFSVFTTISTFTNCELRSPTTSHSTINPYGEHFVSPMLVIHDLGLKENNHVRNSDIY</sequence>
<evidence type="ECO:0000313" key="2">
    <source>
        <dbReference type="Proteomes" id="UP000237347"/>
    </source>
</evidence>
<reference evidence="1 2" key="1">
    <citation type="journal article" date="2018" name="Sci. Data">
        <title>The draft genome sequence of cork oak.</title>
        <authorList>
            <person name="Ramos A.M."/>
            <person name="Usie A."/>
            <person name="Barbosa P."/>
            <person name="Barros P.M."/>
            <person name="Capote T."/>
            <person name="Chaves I."/>
            <person name="Simoes F."/>
            <person name="Abreu I."/>
            <person name="Carrasquinho I."/>
            <person name="Faro C."/>
            <person name="Guimaraes J.B."/>
            <person name="Mendonca D."/>
            <person name="Nobrega F."/>
            <person name="Rodrigues L."/>
            <person name="Saibo N.J.M."/>
            <person name="Varela M.C."/>
            <person name="Egas C."/>
            <person name="Matos J."/>
            <person name="Miguel C.M."/>
            <person name="Oliveira M.M."/>
            <person name="Ricardo C.P."/>
            <person name="Goncalves S."/>
        </authorList>
    </citation>
    <scope>NUCLEOTIDE SEQUENCE [LARGE SCALE GENOMIC DNA]</scope>
    <source>
        <strain evidence="2">cv. HL8</strain>
    </source>
</reference>
<proteinExistence type="predicted"/>
<keyword evidence="2" id="KW-1185">Reference proteome</keyword>
<dbReference type="PANTHER" id="PTHR31064">
    <property type="entry name" value="POTASSIUM TRANSPORT PROTEIN DDB_G0292412-RELATED"/>
    <property type="match status" value="1"/>
</dbReference>
<evidence type="ECO:0000313" key="1">
    <source>
        <dbReference type="EMBL" id="KAK7838854.1"/>
    </source>
</evidence>